<evidence type="ECO:0000256" key="5">
    <source>
        <dbReference type="ARBA" id="ARBA00023163"/>
    </source>
</evidence>
<dbReference type="InterPro" id="IPR007627">
    <property type="entry name" value="RNA_pol_sigma70_r2"/>
</dbReference>
<dbReference type="GO" id="GO:0003677">
    <property type="term" value="F:DNA binding"/>
    <property type="evidence" value="ECO:0007669"/>
    <property type="project" value="UniProtKB-KW"/>
</dbReference>
<dbReference type="GO" id="GO:0006352">
    <property type="term" value="P:DNA-templated transcription initiation"/>
    <property type="evidence" value="ECO:0007669"/>
    <property type="project" value="InterPro"/>
</dbReference>
<name>F4KTH7_HALH1</name>
<reference key="2">
    <citation type="submission" date="2011-04" db="EMBL/GenBank/DDBJ databases">
        <title>Complete sequence of chromosome of Haliscomenobacter hydrossis DSM 1100.</title>
        <authorList>
            <consortium name="US DOE Joint Genome Institute (JGI-PGF)"/>
            <person name="Lucas S."/>
            <person name="Han J."/>
            <person name="Lapidus A."/>
            <person name="Bruce D."/>
            <person name="Goodwin L."/>
            <person name="Pitluck S."/>
            <person name="Peters L."/>
            <person name="Kyrpides N."/>
            <person name="Mavromatis K."/>
            <person name="Ivanova N."/>
            <person name="Ovchinnikova G."/>
            <person name="Pagani I."/>
            <person name="Daligault H."/>
            <person name="Detter J.C."/>
            <person name="Han C."/>
            <person name="Land M."/>
            <person name="Hauser L."/>
            <person name="Markowitz V."/>
            <person name="Cheng J.-F."/>
            <person name="Hugenholtz P."/>
            <person name="Woyke T."/>
            <person name="Wu D."/>
            <person name="Verbarg S."/>
            <person name="Frueling A."/>
            <person name="Brambilla E."/>
            <person name="Klenk H.-P."/>
            <person name="Eisen J.A."/>
        </authorList>
    </citation>
    <scope>NUCLEOTIDE SEQUENCE</scope>
    <source>
        <strain>DSM 1100</strain>
    </source>
</reference>
<dbReference type="Pfam" id="PF04542">
    <property type="entry name" value="Sigma70_r2"/>
    <property type="match status" value="1"/>
</dbReference>
<sequence>MQAPDGQMIRQLQEQNKQAISALYDQYGPALYGIVLKIVRSEMIAEDVLQEAFVKIWKKGHVYDPSKGTLFTWMLNITRNTAIDKLRTEESRNRIAPNQQEDFSEMPTDHIGLNTQVNKLEEKYRHVIDLIYFKGYTQEEVTEELNIPLGTVKSRVRIALRELRKVFSVQYSSVWWCLLLIM</sequence>
<evidence type="ECO:0000313" key="9">
    <source>
        <dbReference type="Proteomes" id="UP000008461"/>
    </source>
</evidence>
<evidence type="ECO:0000259" key="6">
    <source>
        <dbReference type="Pfam" id="PF04542"/>
    </source>
</evidence>
<gene>
    <name evidence="8" type="ordered locus">Halhy_4551</name>
</gene>
<organism evidence="8 9">
    <name type="scientific">Haliscomenobacter hydrossis (strain ATCC 27775 / DSM 1100 / LMG 10767 / O)</name>
    <dbReference type="NCBI Taxonomy" id="760192"/>
    <lineage>
        <taxon>Bacteria</taxon>
        <taxon>Pseudomonadati</taxon>
        <taxon>Bacteroidota</taxon>
        <taxon>Saprospiria</taxon>
        <taxon>Saprospirales</taxon>
        <taxon>Haliscomenobacteraceae</taxon>
        <taxon>Haliscomenobacter</taxon>
    </lineage>
</organism>
<dbReference type="GO" id="GO:0016987">
    <property type="term" value="F:sigma factor activity"/>
    <property type="evidence" value="ECO:0007669"/>
    <property type="project" value="UniProtKB-KW"/>
</dbReference>
<dbReference type="STRING" id="760192.Halhy_4551"/>
<keyword evidence="3" id="KW-0731">Sigma factor</keyword>
<proteinExistence type="inferred from homology"/>
<dbReference type="AlphaFoldDB" id="F4KTH7"/>
<feature type="domain" description="RNA polymerase sigma-70 region 4" evidence="7">
    <location>
        <begin position="118"/>
        <end position="165"/>
    </location>
</feature>
<dbReference type="PANTHER" id="PTHR43133:SF62">
    <property type="entry name" value="RNA POLYMERASE SIGMA FACTOR SIGZ"/>
    <property type="match status" value="1"/>
</dbReference>
<dbReference type="InterPro" id="IPR014284">
    <property type="entry name" value="RNA_pol_sigma-70_dom"/>
</dbReference>
<dbReference type="HOGENOM" id="CLU_047691_9_3_10"/>
<dbReference type="EMBL" id="CP002691">
    <property type="protein sequence ID" value="AEE52391.1"/>
    <property type="molecule type" value="Genomic_DNA"/>
</dbReference>
<dbReference type="Pfam" id="PF04545">
    <property type="entry name" value="Sigma70_r4"/>
    <property type="match status" value="1"/>
</dbReference>
<dbReference type="OrthoDB" id="9784272at2"/>
<dbReference type="Proteomes" id="UP000008461">
    <property type="component" value="Chromosome"/>
</dbReference>
<dbReference type="InterPro" id="IPR036388">
    <property type="entry name" value="WH-like_DNA-bd_sf"/>
</dbReference>
<feature type="domain" description="RNA polymerase sigma-70 region 2" evidence="6">
    <location>
        <begin position="23"/>
        <end position="90"/>
    </location>
</feature>
<keyword evidence="9" id="KW-1185">Reference proteome</keyword>
<dbReference type="Gene3D" id="1.10.10.10">
    <property type="entry name" value="Winged helix-like DNA-binding domain superfamily/Winged helix DNA-binding domain"/>
    <property type="match status" value="1"/>
</dbReference>
<reference evidence="8 9" key="1">
    <citation type="journal article" date="2011" name="Stand. Genomic Sci.">
        <title>Complete genome sequence of Haliscomenobacter hydrossis type strain (O).</title>
        <authorList>
            <consortium name="US DOE Joint Genome Institute (JGI-PGF)"/>
            <person name="Daligault H."/>
            <person name="Lapidus A."/>
            <person name="Zeytun A."/>
            <person name="Nolan M."/>
            <person name="Lucas S."/>
            <person name="Del Rio T.G."/>
            <person name="Tice H."/>
            <person name="Cheng J.F."/>
            <person name="Tapia R."/>
            <person name="Han C."/>
            <person name="Goodwin L."/>
            <person name="Pitluck S."/>
            <person name="Liolios K."/>
            <person name="Pagani I."/>
            <person name="Ivanova N."/>
            <person name="Huntemann M."/>
            <person name="Mavromatis K."/>
            <person name="Mikhailova N."/>
            <person name="Pati A."/>
            <person name="Chen A."/>
            <person name="Palaniappan K."/>
            <person name="Land M."/>
            <person name="Hauser L."/>
            <person name="Brambilla E.M."/>
            <person name="Rohde M."/>
            <person name="Verbarg S."/>
            <person name="Goker M."/>
            <person name="Bristow J."/>
            <person name="Eisen J.A."/>
            <person name="Markowitz V."/>
            <person name="Hugenholtz P."/>
            <person name="Kyrpides N.C."/>
            <person name="Klenk H.P."/>
            <person name="Woyke T."/>
        </authorList>
    </citation>
    <scope>NUCLEOTIDE SEQUENCE [LARGE SCALE GENOMIC DNA]</scope>
    <source>
        <strain evidence="9">ATCC 27775 / DSM 1100 / LMG 10767 / O</strain>
    </source>
</reference>
<dbReference type="RefSeq" id="WP_013766929.1">
    <property type="nucleotide sequence ID" value="NC_015510.1"/>
</dbReference>
<dbReference type="CDD" id="cd06171">
    <property type="entry name" value="Sigma70_r4"/>
    <property type="match status" value="1"/>
</dbReference>
<evidence type="ECO:0000256" key="4">
    <source>
        <dbReference type="ARBA" id="ARBA00023125"/>
    </source>
</evidence>
<evidence type="ECO:0000256" key="3">
    <source>
        <dbReference type="ARBA" id="ARBA00023082"/>
    </source>
</evidence>
<evidence type="ECO:0000256" key="2">
    <source>
        <dbReference type="ARBA" id="ARBA00023015"/>
    </source>
</evidence>
<keyword evidence="5" id="KW-0804">Transcription</keyword>
<comment type="similarity">
    <text evidence="1">Belongs to the sigma-70 factor family. ECF subfamily.</text>
</comment>
<dbReference type="InterPro" id="IPR039425">
    <property type="entry name" value="RNA_pol_sigma-70-like"/>
</dbReference>
<dbReference type="SUPFAM" id="SSF88946">
    <property type="entry name" value="Sigma2 domain of RNA polymerase sigma factors"/>
    <property type="match status" value="1"/>
</dbReference>
<evidence type="ECO:0000259" key="7">
    <source>
        <dbReference type="Pfam" id="PF04545"/>
    </source>
</evidence>
<protein>
    <submittedName>
        <fullName evidence="8">RNA polymerase, sigma-24 subunit, ECF subfamily</fullName>
    </submittedName>
</protein>
<dbReference type="InterPro" id="IPR013325">
    <property type="entry name" value="RNA_pol_sigma_r2"/>
</dbReference>
<keyword evidence="2" id="KW-0805">Transcription regulation</keyword>
<dbReference type="PANTHER" id="PTHR43133">
    <property type="entry name" value="RNA POLYMERASE ECF-TYPE SIGMA FACTO"/>
    <property type="match status" value="1"/>
</dbReference>
<dbReference type="NCBIfam" id="TIGR02937">
    <property type="entry name" value="sigma70-ECF"/>
    <property type="match status" value="1"/>
</dbReference>
<evidence type="ECO:0000256" key="1">
    <source>
        <dbReference type="ARBA" id="ARBA00010641"/>
    </source>
</evidence>
<dbReference type="InterPro" id="IPR007630">
    <property type="entry name" value="RNA_pol_sigma70_r4"/>
</dbReference>
<dbReference type="Gene3D" id="1.10.1740.10">
    <property type="match status" value="1"/>
</dbReference>
<dbReference type="KEGG" id="hhy:Halhy_4551"/>
<dbReference type="eggNOG" id="COG1595">
    <property type="taxonomic scope" value="Bacteria"/>
</dbReference>
<evidence type="ECO:0000313" key="8">
    <source>
        <dbReference type="EMBL" id="AEE52391.1"/>
    </source>
</evidence>
<accession>F4KTH7</accession>
<dbReference type="InterPro" id="IPR013324">
    <property type="entry name" value="RNA_pol_sigma_r3/r4-like"/>
</dbReference>
<dbReference type="SUPFAM" id="SSF88659">
    <property type="entry name" value="Sigma3 and sigma4 domains of RNA polymerase sigma factors"/>
    <property type="match status" value="1"/>
</dbReference>
<keyword evidence="4" id="KW-0238">DNA-binding</keyword>